<evidence type="ECO:0000313" key="1">
    <source>
        <dbReference type="EMBL" id="KAG0444006.1"/>
    </source>
</evidence>
<gene>
    <name evidence="1" type="ORF">HPB47_014295</name>
</gene>
<reference evidence="1 2" key="1">
    <citation type="journal article" date="2020" name="Cell">
        <title>Large-Scale Comparative Analyses of Tick Genomes Elucidate Their Genetic Diversity and Vector Capacities.</title>
        <authorList>
            <consortium name="Tick Genome and Microbiome Consortium (TIGMIC)"/>
            <person name="Jia N."/>
            <person name="Wang J."/>
            <person name="Shi W."/>
            <person name="Du L."/>
            <person name="Sun Y."/>
            <person name="Zhan W."/>
            <person name="Jiang J.F."/>
            <person name="Wang Q."/>
            <person name="Zhang B."/>
            <person name="Ji P."/>
            <person name="Bell-Sakyi L."/>
            <person name="Cui X.M."/>
            <person name="Yuan T.T."/>
            <person name="Jiang B.G."/>
            <person name="Yang W.F."/>
            <person name="Lam T.T."/>
            <person name="Chang Q.C."/>
            <person name="Ding S.J."/>
            <person name="Wang X.J."/>
            <person name="Zhu J.G."/>
            <person name="Ruan X.D."/>
            <person name="Zhao L."/>
            <person name="Wei J.T."/>
            <person name="Ye R.Z."/>
            <person name="Que T.C."/>
            <person name="Du C.H."/>
            <person name="Zhou Y.H."/>
            <person name="Cheng J.X."/>
            <person name="Dai P.F."/>
            <person name="Guo W.B."/>
            <person name="Han X.H."/>
            <person name="Huang E.J."/>
            <person name="Li L.F."/>
            <person name="Wei W."/>
            <person name="Gao Y.C."/>
            <person name="Liu J.Z."/>
            <person name="Shao H.Z."/>
            <person name="Wang X."/>
            <person name="Wang C.C."/>
            <person name="Yang T.C."/>
            <person name="Huo Q.B."/>
            <person name="Li W."/>
            <person name="Chen H.Y."/>
            <person name="Chen S.E."/>
            <person name="Zhou L.G."/>
            <person name="Ni X.B."/>
            <person name="Tian J.H."/>
            <person name="Sheng Y."/>
            <person name="Liu T."/>
            <person name="Pan Y.S."/>
            <person name="Xia L.Y."/>
            <person name="Li J."/>
            <person name="Zhao F."/>
            <person name="Cao W.C."/>
        </authorList>
    </citation>
    <scope>NUCLEOTIDE SEQUENCE [LARGE SCALE GENOMIC DNA]</scope>
    <source>
        <strain evidence="1">Iper-2018</strain>
    </source>
</reference>
<organism evidence="1 2">
    <name type="scientific">Ixodes persulcatus</name>
    <name type="common">Taiga tick</name>
    <dbReference type="NCBI Taxonomy" id="34615"/>
    <lineage>
        <taxon>Eukaryota</taxon>
        <taxon>Metazoa</taxon>
        <taxon>Ecdysozoa</taxon>
        <taxon>Arthropoda</taxon>
        <taxon>Chelicerata</taxon>
        <taxon>Arachnida</taxon>
        <taxon>Acari</taxon>
        <taxon>Parasitiformes</taxon>
        <taxon>Ixodida</taxon>
        <taxon>Ixodoidea</taxon>
        <taxon>Ixodidae</taxon>
        <taxon>Ixodinae</taxon>
        <taxon>Ixodes</taxon>
    </lineage>
</organism>
<comment type="caution">
    <text evidence="1">The sequence shown here is derived from an EMBL/GenBank/DDBJ whole genome shotgun (WGS) entry which is preliminary data.</text>
</comment>
<proteinExistence type="predicted"/>
<name>A0AC60QY88_IXOPE</name>
<dbReference type="Proteomes" id="UP000805193">
    <property type="component" value="Unassembled WGS sequence"/>
</dbReference>
<dbReference type="EMBL" id="JABSTQ010002629">
    <property type="protein sequence ID" value="KAG0444006.1"/>
    <property type="molecule type" value="Genomic_DNA"/>
</dbReference>
<protein>
    <submittedName>
        <fullName evidence="1">Uncharacterized protein</fullName>
    </submittedName>
</protein>
<accession>A0AC60QY88</accession>
<keyword evidence="2" id="KW-1185">Reference proteome</keyword>
<evidence type="ECO:0000313" key="2">
    <source>
        <dbReference type="Proteomes" id="UP000805193"/>
    </source>
</evidence>
<sequence>MTTPWSSWHEVLDIFKRLTIQGSGKKPAYKPVQACAHITTTVALPIQDLYLKENGFRYLYLSRLSQHALENLFSDIGQENPVLQPA</sequence>